<dbReference type="GO" id="GO:0016887">
    <property type="term" value="F:ATP hydrolysis activity"/>
    <property type="evidence" value="ECO:0007669"/>
    <property type="project" value="InterPro"/>
</dbReference>
<name>A0A813JGG6_POLGL</name>
<dbReference type="InterPro" id="IPR006594">
    <property type="entry name" value="LisH"/>
</dbReference>
<dbReference type="FunFam" id="3.40.50.300:FF:000159">
    <property type="entry name" value="Katanin p60 ATPase-containing subunit A1"/>
    <property type="match status" value="1"/>
</dbReference>
<dbReference type="EMBL" id="CAJNNW010025768">
    <property type="protein sequence ID" value="CAE8679503.1"/>
    <property type="molecule type" value="Genomic_DNA"/>
</dbReference>
<comment type="catalytic activity">
    <reaction evidence="8">
        <text>n ATP + n H2O + a microtubule = n ADP + n phosphate + (n+1) alpha/beta tubulin heterodimers.</text>
        <dbReference type="EC" id="5.6.1.1"/>
    </reaction>
</comment>
<dbReference type="InterPro" id="IPR003959">
    <property type="entry name" value="ATPase_AAA_core"/>
</dbReference>
<dbReference type="InterPro" id="IPR041569">
    <property type="entry name" value="AAA_lid_3"/>
</dbReference>
<evidence type="ECO:0000256" key="6">
    <source>
        <dbReference type="ARBA" id="ARBA00023212"/>
    </source>
</evidence>
<organism evidence="11 12">
    <name type="scientific">Polarella glacialis</name>
    <name type="common">Dinoflagellate</name>
    <dbReference type="NCBI Taxonomy" id="89957"/>
    <lineage>
        <taxon>Eukaryota</taxon>
        <taxon>Sar</taxon>
        <taxon>Alveolata</taxon>
        <taxon>Dinophyceae</taxon>
        <taxon>Suessiales</taxon>
        <taxon>Suessiaceae</taxon>
        <taxon>Polarella</taxon>
    </lineage>
</organism>
<evidence type="ECO:0000256" key="9">
    <source>
        <dbReference type="SAM" id="MobiDB-lite"/>
    </source>
</evidence>
<dbReference type="Pfam" id="PF17862">
    <property type="entry name" value="AAA_lid_3"/>
    <property type="match status" value="1"/>
</dbReference>
<dbReference type="InterPro" id="IPR003593">
    <property type="entry name" value="AAA+_ATPase"/>
</dbReference>
<dbReference type="GO" id="GO:0005737">
    <property type="term" value="C:cytoplasm"/>
    <property type="evidence" value="ECO:0007669"/>
    <property type="project" value="UniProtKB-SubCell"/>
</dbReference>
<dbReference type="PANTHER" id="PTHR23074">
    <property type="entry name" value="AAA DOMAIN-CONTAINING"/>
    <property type="match status" value="1"/>
</dbReference>
<comment type="caution">
    <text evidence="11">The sequence shown here is derived from an EMBL/GenBank/DDBJ whole genome shotgun (WGS) entry which is preliminary data.</text>
</comment>
<evidence type="ECO:0000313" key="12">
    <source>
        <dbReference type="Proteomes" id="UP000626109"/>
    </source>
</evidence>
<feature type="compositionally biased region" description="Basic and acidic residues" evidence="9">
    <location>
        <begin position="95"/>
        <end position="107"/>
    </location>
</feature>
<feature type="region of interest" description="Disordered" evidence="9">
    <location>
        <begin position="487"/>
        <end position="509"/>
    </location>
</feature>
<dbReference type="GO" id="GO:0000922">
    <property type="term" value="C:spindle pole"/>
    <property type="evidence" value="ECO:0007669"/>
    <property type="project" value="UniProtKB-SubCell"/>
</dbReference>
<comment type="function">
    <text evidence="8">Severs microtubules in vitro in an ATP-dependent manner. This activity may promote rapid reorganization of cellular microtubule arrays.</text>
</comment>
<gene>
    <name evidence="8" type="primary">KATNAL2</name>
    <name evidence="11" type="ORF">PGLA2088_LOCUS21390</name>
</gene>
<evidence type="ECO:0000256" key="1">
    <source>
        <dbReference type="ARBA" id="ARBA00004647"/>
    </source>
</evidence>
<dbReference type="Proteomes" id="UP000626109">
    <property type="component" value="Unassembled WGS sequence"/>
</dbReference>
<evidence type="ECO:0000313" key="11">
    <source>
        <dbReference type="EMBL" id="CAE8679503.1"/>
    </source>
</evidence>
<accession>A0A813JGG6</accession>
<feature type="region of interest" description="Disordered" evidence="9">
    <location>
        <begin position="91"/>
        <end position="211"/>
    </location>
</feature>
<evidence type="ECO:0000256" key="2">
    <source>
        <dbReference type="ARBA" id="ARBA00022490"/>
    </source>
</evidence>
<dbReference type="GO" id="GO:0008568">
    <property type="term" value="F:microtubule severing ATPase activity"/>
    <property type="evidence" value="ECO:0007669"/>
    <property type="project" value="UniProtKB-EC"/>
</dbReference>
<dbReference type="PROSITE" id="PS50896">
    <property type="entry name" value="LISH"/>
    <property type="match status" value="1"/>
</dbReference>
<comment type="subcellular location">
    <subcellularLocation>
        <location evidence="1 8">Cytoplasm</location>
        <location evidence="1 8">Cytoskeleton</location>
        <location evidence="1 8">Spindle pole</location>
    </subcellularLocation>
    <subcellularLocation>
        <location evidence="8">Cytoplasm</location>
        <location evidence="8">Cytoskeleton</location>
    </subcellularLocation>
    <subcellularLocation>
        <location evidence="8">Cytoplasm</location>
    </subcellularLocation>
    <subcellularLocation>
        <location evidence="8">Cytoplasm</location>
        <location evidence="8">Cytoskeleton</location>
        <location evidence="8">Spindle</location>
    </subcellularLocation>
    <text evidence="8">Localizes within the cytoplasm, partially overlapping with microtubules in interphase and to the mitotic spindle and spindle poles during mitosis.</text>
</comment>
<feature type="compositionally biased region" description="Basic and acidic residues" evidence="9">
    <location>
        <begin position="8"/>
        <end position="21"/>
    </location>
</feature>
<feature type="region of interest" description="Disordered" evidence="9">
    <location>
        <begin position="1"/>
        <end position="21"/>
    </location>
</feature>
<dbReference type="SMART" id="SM00382">
    <property type="entry name" value="AAA"/>
    <property type="match status" value="1"/>
</dbReference>
<keyword evidence="2 8" id="KW-0963">Cytoplasm</keyword>
<keyword evidence="7 8" id="KW-0413">Isomerase</keyword>
<evidence type="ECO:0000256" key="5">
    <source>
        <dbReference type="ARBA" id="ARBA00022840"/>
    </source>
</evidence>
<dbReference type="GO" id="GO:0051013">
    <property type="term" value="P:microtubule severing"/>
    <property type="evidence" value="ECO:0007669"/>
    <property type="project" value="UniProtKB-UniRule"/>
</dbReference>
<sequence length="553" mass="60987">MSMAMMRAKVDAESRQGEEKKQVEKKRNVIVLCMRFFQDHGYINSVQQIQNETNINLDRIDAADNVDLHSIITEYEDFYEMRFGRKPKLTRKVASGKDDGKDGDRKLSLPKLPPEGTCNPSPPLPPSDDGSRRRERSQRAKSQDPATRGRERPPPAPSSAPSELGDRSAGGADGKPQSVEAFDGGLVGQSVGSKGGKKDPVKGAAEEAGEDHYENQVMRALPNYGADKEFRELATVISRDILSKNPGIPWDSVIGLNHAKYLLKEAVVMPLRYPQFFTGLLAPWKGVLLFGPPGTGKTLLAKAVATECETTFFNISASTVVSKWRGDSEKLIRVLFDLARHHQPSTIFIDELDALMSSRGGDGGGGEHEGSRRMKTELLIQMDGMMRDTKDQVFLLAASNLPWDLDSAMLRRLEKRVLVNLPNAEAREAMISASLPDGFAEKLDYAKLASLTEEWSGSDIRLLCKEAAMHPLRRLMAEIEAAEVSAAQADGKTNRKRAAEKAQEKEKPLASVQNLKVGAVLESDVERALQTVHRAPAAHLDRYCEWQQQFGAA</sequence>
<dbReference type="GO" id="GO:0005874">
    <property type="term" value="C:microtubule"/>
    <property type="evidence" value="ECO:0007669"/>
    <property type="project" value="UniProtKB-KW"/>
</dbReference>
<keyword evidence="3 8" id="KW-0493">Microtubule</keyword>
<proteinExistence type="inferred from homology"/>
<evidence type="ECO:0000256" key="3">
    <source>
        <dbReference type="ARBA" id="ARBA00022701"/>
    </source>
</evidence>
<comment type="similarity">
    <text evidence="8">Belongs to the AAA ATPase family. Katanin p60 subunit A1 subfamily. A-like 2 sub-subfamily.</text>
</comment>
<evidence type="ECO:0000256" key="4">
    <source>
        <dbReference type="ARBA" id="ARBA00022741"/>
    </source>
</evidence>
<feature type="compositionally biased region" description="Basic and acidic residues" evidence="9">
    <location>
        <begin position="129"/>
        <end position="153"/>
    </location>
</feature>
<dbReference type="SUPFAM" id="SSF52540">
    <property type="entry name" value="P-loop containing nucleoside triphosphate hydrolases"/>
    <property type="match status" value="1"/>
</dbReference>
<dbReference type="InterPro" id="IPR050304">
    <property type="entry name" value="MT-severing_AAA_ATPase"/>
</dbReference>
<dbReference type="Gene3D" id="3.40.50.300">
    <property type="entry name" value="P-loop containing nucleotide triphosphate hydrolases"/>
    <property type="match status" value="1"/>
</dbReference>
<feature type="domain" description="AAA+ ATPase" evidence="10">
    <location>
        <begin position="283"/>
        <end position="423"/>
    </location>
</feature>
<feature type="compositionally biased region" description="Basic and acidic residues" evidence="9">
    <location>
        <begin position="196"/>
        <end position="211"/>
    </location>
</feature>
<feature type="compositionally biased region" description="Basic and acidic residues" evidence="9">
    <location>
        <begin position="497"/>
        <end position="508"/>
    </location>
</feature>
<dbReference type="GO" id="GO:0008017">
    <property type="term" value="F:microtubule binding"/>
    <property type="evidence" value="ECO:0007669"/>
    <property type="project" value="UniProtKB-UniRule"/>
</dbReference>
<evidence type="ECO:0000259" key="10">
    <source>
        <dbReference type="SMART" id="SM00382"/>
    </source>
</evidence>
<keyword evidence="4 8" id="KW-0547">Nucleotide-binding</keyword>
<evidence type="ECO:0000256" key="7">
    <source>
        <dbReference type="ARBA" id="ARBA00023235"/>
    </source>
</evidence>
<dbReference type="InterPro" id="IPR027497">
    <property type="entry name" value="Katanin_p60_AL2"/>
</dbReference>
<keyword evidence="5 8" id="KW-0067">ATP-binding</keyword>
<dbReference type="AlphaFoldDB" id="A0A813JGG6"/>
<dbReference type="InterPro" id="IPR027417">
    <property type="entry name" value="P-loop_NTPase"/>
</dbReference>
<keyword evidence="6 8" id="KW-0206">Cytoskeleton</keyword>
<dbReference type="PANTHER" id="PTHR23074:SF78">
    <property type="entry name" value="KATANIN P60 ATPASE-CONTAINING SUBUNIT A-LIKE 2"/>
    <property type="match status" value="1"/>
</dbReference>
<dbReference type="CDD" id="cd19509">
    <property type="entry name" value="RecA-like_VPS4-like"/>
    <property type="match status" value="1"/>
</dbReference>
<feature type="binding site" evidence="8">
    <location>
        <begin position="291"/>
        <end position="298"/>
    </location>
    <ligand>
        <name>ATP</name>
        <dbReference type="ChEBI" id="CHEBI:30616"/>
    </ligand>
</feature>
<dbReference type="Gene3D" id="1.10.8.60">
    <property type="match status" value="1"/>
</dbReference>
<protein>
    <recommendedName>
        <fullName evidence="8">Katanin p60 ATPase-containing subunit A-like 2</fullName>
        <shortName evidence="8">Katanin p60 subunit A-like 2</shortName>
        <ecNumber evidence="8">5.6.1.1</ecNumber>
    </recommendedName>
    <alternativeName>
        <fullName evidence="8">p60 katanin-like 2</fullName>
    </alternativeName>
</protein>
<dbReference type="HAMAP" id="MF_03025">
    <property type="entry name" value="Katanin_p60_AL2"/>
    <property type="match status" value="1"/>
</dbReference>
<reference evidence="11" key="1">
    <citation type="submission" date="2021-02" db="EMBL/GenBank/DDBJ databases">
        <authorList>
            <person name="Dougan E. K."/>
            <person name="Rhodes N."/>
            <person name="Thang M."/>
            <person name="Chan C."/>
        </authorList>
    </citation>
    <scope>NUCLEOTIDE SEQUENCE</scope>
</reference>
<dbReference type="Pfam" id="PF00004">
    <property type="entry name" value="AAA"/>
    <property type="match status" value="1"/>
</dbReference>
<dbReference type="GO" id="GO:0005524">
    <property type="term" value="F:ATP binding"/>
    <property type="evidence" value="ECO:0007669"/>
    <property type="project" value="UniProtKB-KW"/>
</dbReference>
<dbReference type="EC" id="5.6.1.1" evidence="8"/>
<evidence type="ECO:0000256" key="8">
    <source>
        <dbReference type="HAMAP-Rule" id="MF_03025"/>
    </source>
</evidence>